<dbReference type="GO" id="GO:0003676">
    <property type="term" value="F:nucleic acid binding"/>
    <property type="evidence" value="ECO:0007669"/>
    <property type="project" value="InterPro"/>
</dbReference>
<reference evidence="3" key="1">
    <citation type="submission" date="2017-02" db="UniProtKB">
        <authorList>
            <consortium name="WormBaseParasite"/>
        </authorList>
    </citation>
    <scope>IDENTIFICATION</scope>
</reference>
<dbReference type="Pfam" id="PF13307">
    <property type="entry name" value="Helicase_C_2"/>
    <property type="match status" value="1"/>
</dbReference>
<feature type="domain" description="ATP-dependent helicase C-terminal" evidence="2">
    <location>
        <begin position="1"/>
        <end position="112"/>
    </location>
</feature>
<sequence length="158" mass="17823">LDKTCQKNSPAPLRAPPHKYTSGWNHGESQMYDKTSLKSSPGCVKVLSVDVNPLSPLRNAMQGISDVPSSVLSGSEWYETQAYRALNQALGRCIRHRGDWGAIILAEARFVEQPERYLSGISRWLRNHFHHDIGRFCLSQIRGSREVVRFAGGFEQVR</sequence>
<dbReference type="InterPro" id="IPR045028">
    <property type="entry name" value="DinG/Rad3-like"/>
</dbReference>
<feature type="region of interest" description="Disordered" evidence="1">
    <location>
        <begin position="1"/>
        <end position="26"/>
    </location>
</feature>
<dbReference type="WBParaSite" id="TTAC_0001026501-mRNA-1">
    <property type="protein sequence ID" value="TTAC_0001026501-mRNA-1"/>
    <property type="gene ID" value="TTAC_0001026501"/>
</dbReference>
<dbReference type="SMART" id="SM00491">
    <property type="entry name" value="HELICc2"/>
    <property type="match status" value="1"/>
</dbReference>
<dbReference type="GO" id="GO:0005634">
    <property type="term" value="C:nucleus"/>
    <property type="evidence" value="ECO:0007669"/>
    <property type="project" value="TreeGrafter"/>
</dbReference>
<dbReference type="STRING" id="6205.A0A0R3X9P0"/>
<organism evidence="3">
    <name type="scientific">Hydatigena taeniaeformis</name>
    <name type="common">Feline tapeworm</name>
    <name type="synonym">Taenia taeniaeformis</name>
    <dbReference type="NCBI Taxonomy" id="6205"/>
    <lineage>
        <taxon>Eukaryota</taxon>
        <taxon>Metazoa</taxon>
        <taxon>Spiralia</taxon>
        <taxon>Lophotrochozoa</taxon>
        <taxon>Platyhelminthes</taxon>
        <taxon>Cestoda</taxon>
        <taxon>Eucestoda</taxon>
        <taxon>Cyclophyllidea</taxon>
        <taxon>Taeniidae</taxon>
        <taxon>Hydatigera</taxon>
    </lineage>
</organism>
<name>A0A0R3X9P0_HYDTA</name>
<dbReference type="PANTHER" id="PTHR11472">
    <property type="entry name" value="DNA REPAIR DEAD HELICASE RAD3/XP-D SUBFAMILY MEMBER"/>
    <property type="match status" value="1"/>
</dbReference>
<dbReference type="InterPro" id="IPR027417">
    <property type="entry name" value="P-loop_NTPase"/>
</dbReference>
<dbReference type="GO" id="GO:0003678">
    <property type="term" value="F:DNA helicase activity"/>
    <property type="evidence" value="ECO:0007669"/>
    <property type="project" value="TreeGrafter"/>
</dbReference>
<dbReference type="AlphaFoldDB" id="A0A0R3X9P0"/>
<accession>A0A0R3X9P0</accession>
<dbReference type="GO" id="GO:0005524">
    <property type="term" value="F:ATP binding"/>
    <property type="evidence" value="ECO:0007669"/>
    <property type="project" value="InterPro"/>
</dbReference>
<protein>
    <submittedName>
        <fullName evidence="3">HELICc2 domain-containing protein</fullName>
    </submittedName>
</protein>
<evidence type="ECO:0000259" key="2">
    <source>
        <dbReference type="SMART" id="SM00491"/>
    </source>
</evidence>
<dbReference type="Gene3D" id="3.40.50.300">
    <property type="entry name" value="P-loop containing nucleotide triphosphate hydrolases"/>
    <property type="match status" value="1"/>
</dbReference>
<dbReference type="GO" id="GO:1990918">
    <property type="term" value="P:double-strand break repair involved in meiotic recombination"/>
    <property type="evidence" value="ECO:0007669"/>
    <property type="project" value="TreeGrafter"/>
</dbReference>
<proteinExistence type="predicted"/>
<dbReference type="GO" id="GO:0016818">
    <property type="term" value="F:hydrolase activity, acting on acid anhydrides, in phosphorus-containing anhydrides"/>
    <property type="evidence" value="ECO:0007669"/>
    <property type="project" value="InterPro"/>
</dbReference>
<dbReference type="InterPro" id="IPR006555">
    <property type="entry name" value="ATP-dep_Helicase_C"/>
</dbReference>
<evidence type="ECO:0000256" key="1">
    <source>
        <dbReference type="SAM" id="MobiDB-lite"/>
    </source>
</evidence>
<dbReference type="GO" id="GO:0006289">
    <property type="term" value="P:nucleotide-excision repair"/>
    <property type="evidence" value="ECO:0007669"/>
    <property type="project" value="TreeGrafter"/>
</dbReference>
<evidence type="ECO:0000313" key="3">
    <source>
        <dbReference type="WBParaSite" id="TTAC_0001026501-mRNA-1"/>
    </source>
</evidence>
<dbReference type="PANTHER" id="PTHR11472:SF47">
    <property type="entry name" value="FANCONI ANEMIA GROUP J PROTEIN"/>
    <property type="match status" value="1"/>
</dbReference>